<name>A0A2P7S3Y2_9HYPH</name>
<dbReference type="Gene3D" id="3.20.20.70">
    <property type="entry name" value="Aldolase class I"/>
    <property type="match status" value="1"/>
</dbReference>
<feature type="active site" description="Proton donor/acceptor" evidence="3">
    <location>
        <position position="132"/>
    </location>
</feature>
<dbReference type="PRINTS" id="PR00146">
    <property type="entry name" value="DHPICSNTHASE"/>
</dbReference>
<evidence type="ECO:0000313" key="6">
    <source>
        <dbReference type="Proteomes" id="UP000241229"/>
    </source>
</evidence>
<feature type="binding site" evidence="4">
    <location>
        <position position="202"/>
    </location>
    <ligand>
        <name>pyruvate</name>
        <dbReference type="ChEBI" id="CHEBI:15361"/>
    </ligand>
</feature>
<dbReference type="InterPro" id="IPR002220">
    <property type="entry name" value="DapA-like"/>
</dbReference>
<sequence>MWNGVFPAVTSKFTQDDRLDHAEMERCFALQIEAGCDGIIVAGSLGEGPMLSHDEKIEVLKTAQKVAAGRPVLLTVNEAATRDGAALAARAAKAGADGLMVVPSPIYHTNPEETVATLKAVAAAGGLPVMIYSNRIAYRVDVTVEVMEELAADPLFVAIKESSDDIRRSTDIINRFGDRFDLFTGVDNLAFEALSVGAIGWVAGLVTAFPKETVAIYQLMKQGRRDEALKIYRWFRPLLDLDVSTYLVQNIKLAEVFAIGTNDRVRMPRQPLSGERRAAVEKIVKDALAIRPELPKLQVAKAA</sequence>
<evidence type="ECO:0000256" key="4">
    <source>
        <dbReference type="PIRSR" id="PIRSR001365-2"/>
    </source>
</evidence>
<dbReference type="CDD" id="cd00408">
    <property type="entry name" value="DHDPS-like"/>
    <property type="match status" value="1"/>
</dbReference>
<feature type="active site" description="Schiff-base intermediate with substrate" evidence="3">
    <location>
        <position position="160"/>
    </location>
</feature>
<gene>
    <name evidence="5" type="ORF">C7I84_18210</name>
</gene>
<dbReference type="SUPFAM" id="SSF51569">
    <property type="entry name" value="Aldolase"/>
    <property type="match status" value="1"/>
</dbReference>
<keyword evidence="6" id="KW-1185">Reference proteome</keyword>
<dbReference type="PANTHER" id="PTHR12128">
    <property type="entry name" value="DIHYDRODIPICOLINATE SYNTHASE"/>
    <property type="match status" value="1"/>
</dbReference>
<evidence type="ECO:0000256" key="2">
    <source>
        <dbReference type="PIRNR" id="PIRNR001365"/>
    </source>
</evidence>
<protein>
    <submittedName>
        <fullName evidence="5">Dihydrodipicolinate synthase family protein</fullName>
    </submittedName>
</protein>
<comment type="caution">
    <text evidence="5">The sequence shown here is derived from an EMBL/GenBank/DDBJ whole genome shotgun (WGS) entry which is preliminary data.</text>
</comment>
<dbReference type="PIRSF" id="PIRSF001365">
    <property type="entry name" value="DHDPS"/>
    <property type="match status" value="1"/>
</dbReference>
<comment type="similarity">
    <text evidence="2">Belongs to the DapA family.</text>
</comment>
<dbReference type="OrthoDB" id="9778880at2"/>
<proteinExistence type="inferred from homology"/>
<accession>A0A2P7S3Y2</accession>
<dbReference type="SMART" id="SM01130">
    <property type="entry name" value="DHDPS"/>
    <property type="match status" value="1"/>
</dbReference>
<keyword evidence="1 2" id="KW-0456">Lyase</keyword>
<dbReference type="PANTHER" id="PTHR12128:SF72">
    <property type="entry name" value="DIHYDRODIPICOLINATE SYNTHASE"/>
    <property type="match status" value="1"/>
</dbReference>
<evidence type="ECO:0000256" key="1">
    <source>
        <dbReference type="ARBA" id="ARBA00023239"/>
    </source>
</evidence>
<dbReference type="Pfam" id="PF00701">
    <property type="entry name" value="DHDPS"/>
    <property type="match status" value="1"/>
</dbReference>
<dbReference type="Proteomes" id="UP000241229">
    <property type="component" value="Unassembled WGS sequence"/>
</dbReference>
<evidence type="ECO:0000256" key="3">
    <source>
        <dbReference type="PIRSR" id="PIRSR001365-1"/>
    </source>
</evidence>
<dbReference type="AlphaFoldDB" id="A0A2P7S3Y2"/>
<dbReference type="EMBL" id="PXYK01000018">
    <property type="protein sequence ID" value="PSJ57182.1"/>
    <property type="molecule type" value="Genomic_DNA"/>
</dbReference>
<dbReference type="RefSeq" id="WP_106773642.1">
    <property type="nucleotide sequence ID" value="NZ_PXYK01000018.1"/>
</dbReference>
<reference evidence="5 6" key="1">
    <citation type="submission" date="2018-03" db="EMBL/GenBank/DDBJ databases">
        <title>The draft genome of Mesorhizobium sp. 6GN-30.</title>
        <authorList>
            <person name="Liu L."/>
            <person name="Li L."/>
            <person name="Wang T."/>
            <person name="Zhang X."/>
            <person name="Liang L."/>
        </authorList>
    </citation>
    <scope>NUCLEOTIDE SEQUENCE [LARGE SCALE GENOMIC DNA]</scope>
    <source>
        <strain evidence="5 6">6GN30</strain>
    </source>
</reference>
<evidence type="ECO:0000313" key="5">
    <source>
        <dbReference type="EMBL" id="PSJ57182.1"/>
    </source>
</evidence>
<dbReference type="InterPro" id="IPR013785">
    <property type="entry name" value="Aldolase_TIM"/>
</dbReference>
<dbReference type="GO" id="GO:0008840">
    <property type="term" value="F:4-hydroxy-tetrahydrodipicolinate synthase activity"/>
    <property type="evidence" value="ECO:0007669"/>
    <property type="project" value="TreeGrafter"/>
</dbReference>
<organism evidence="5 6">
    <name type="scientific">Kumtagia ephedrae</name>
    <dbReference type="NCBI Taxonomy" id="2116701"/>
    <lineage>
        <taxon>Bacteria</taxon>
        <taxon>Pseudomonadati</taxon>
        <taxon>Pseudomonadota</taxon>
        <taxon>Alphaproteobacteria</taxon>
        <taxon>Hyphomicrobiales</taxon>
        <taxon>Phyllobacteriaceae</taxon>
        <taxon>Kumtagia</taxon>
    </lineage>
</organism>